<evidence type="ECO:0000313" key="2">
    <source>
        <dbReference type="Proteomes" id="UP000053647"/>
    </source>
</evidence>
<dbReference type="Proteomes" id="UP000053647">
    <property type="component" value="Unassembled WGS sequence"/>
</dbReference>
<sequence>MAGVAALMVHTGLSTPGGDIRRLVWMWGWAAVSWTWWARHLSSAARWHFVSFIFPHLPHFSSSPLPFPPFLTSSSLCVFVLRVDVRCLAWTWGRADVSWTWWARCLPPVVSLSVVCHLSALCLPRLPFSPSFLFVSLSLPRLFIFRVFVLRVDTAGVAVLAVHARLSTPCVDAWRLTWGWGLVDAKGVDVGGTPSPLGRLIVCRSSALHPRLPFSLGFLHLLTFSLPPCLFISPCTHAARRGYG</sequence>
<name>A0A0C9TL17_PAXIN</name>
<dbReference type="AlphaFoldDB" id="A0A0C9TL17"/>
<accession>A0A0C9TL17</accession>
<reference evidence="2" key="2">
    <citation type="submission" date="2015-01" db="EMBL/GenBank/DDBJ databases">
        <title>Evolutionary Origins and Diversification of the Mycorrhizal Mutualists.</title>
        <authorList>
            <consortium name="DOE Joint Genome Institute"/>
            <consortium name="Mycorrhizal Genomics Consortium"/>
            <person name="Kohler A."/>
            <person name="Kuo A."/>
            <person name="Nagy L.G."/>
            <person name="Floudas D."/>
            <person name="Copeland A."/>
            <person name="Barry K.W."/>
            <person name="Cichocki N."/>
            <person name="Veneault-Fourrey C."/>
            <person name="LaButti K."/>
            <person name="Lindquist E.A."/>
            <person name="Lipzen A."/>
            <person name="Lundell T."/>
            <person name="Morin E."/>
            <person name="Murat C."/>
            <person name="Riley R."/>
            <person name="Ohm R."/>
            <person name="Sun H."/>
            <person name="Tunlid A."/>
            <person name="Henrissat B."/>
            <person name="Grigoriev I.V."/>
            <person name="Hibbett D.S."/>
            <person name="Martin F."/>
        </authorList>
    </citation>
    <scope>NUCLEOTIDE SEQUENCE [LARGE SCALE GENOMIC DNA]</scope>
    <source>
        <strain evidence="2">ATCC 200175</strain>
    </source>
</reference>
<evidence type="ECO:0000313" key="1">
    <source>
        <dbReference type="EMBL" id="KIJ11368.1"/>
    </source>
</evidence>
<dbReference type="EMBL" id="KN819380">
    <property type="protein sequence ID" value="KIJ11368.1"/>
    <property type="molecule type" value="Genomic_DNA"/>
</dbReference>
<organism evidence="1 2">
    <name type="scientific">Paxillus involutus ATCC 200175</name>
    <dbReference type="NCBI Taxonomy" id="664439"/>
    <lineage>
        <taxon>Eukaryota</taxon>
        <taxon>Fungi</taxon>
        <taxon>Dikarya</taxon>
        <taxon>Basidiomycota</taxon>
        <taxon>Agaricomycotina</taxon>
        <taxon>Agaricomycetes</taxon>
        <taxon>Agaricomycetidae</taxon>
        <taxon>Boletales</taxon>
        <taxon>Paxilineae</taxon>
        <taxon>Paxillaceae</taxon>
        <taxon>Paxillus</taxon>
    </lineage>
</organism>
<reference evidence="1 2" key="1">
    <citation type="submission" date="2014-06" db="EMBL/GenBank/DDBJ databases">
        <authorList>
            <consortium name="DOE Joint Genome Institute"/>
            <person name="Kuo A."/>
            <person name="Kohler A."/>
            <person name="Nagy L.G."/>
            <person name="Floudas D."/>
            <person name="Copeland A."/>
            <person name="Barry K.W."/>
            <person name="Cichocki N."/>
            <person name="Veneault-Fourrey C."/>
            <person name="LaButti K."/>
            <person name="Lindquist E.A."/>
            <person name="Lipzen A."/>
            <person name="Lundell T."/>
            <person name="Morin E."/>
            <person name="Murat C."/>
            <person name="Sun H."/>
            <person name="Tunlid A."/>
            <person name="Henrissat B."/>
            <person name="Grigoriev I.V."/>
            <person name="Hibbett D.S."/>
            <person name="Martin F."/>
            <person name="Nordberg H.P."/>
            <person name="Cantor M.N."/>
            <person name="Hua S.X."/>
        </authorList>
    </citation>
    <scope>NUCLEOTIDE SEQUENCE [LARGE SCALE GENOMIC DNA]</scope>
    <source>
        <strain evidence="1 2">ATCC 200175</strain>
    </source>
</reference>
<gene>
    <name evidence="1" type="ORF">PAXINDRAFT_15689</name>
</gene>
<proteinExistence type="predicted"/>
<dbReference type="HOGENOM" id="CLU_1138321_0_0_1"/>
<protein>
    <submittedName>
        <fullName evidence="1">Uncharacterized protein</fullName>
    </submittedName>
</protein>
<keyword evidence="2" id="KW-1185">Reference proteome</keyword>